<organism evidence="1 2">
    <name type="scientific">Thauera propionica</name>
    <dbReference type="NCBI Taxonomy" id="2019431"/>
    <lineage>
        <taxon>Bacteria</taxon>
        <taxon>Pseudomonadati</taxon>
        <taxon>Pseudomonadota</taxon>
        <taxon>Betaproteobacteria</taxon>
        <taxon>Rhodocyclales</taxon>
        <taxon>Zoogloeaceae</taxon>
        <taxon>Thauera</taxon>
    </lineage>
</organism>
<comment type="caution">
    <text evidence="1">The sequence shown here is derived from an EMBL/GenBank/DDBJ whole genome shotgun (WGS) entry which is preliminary data.</text>
</comment>
<dbReference type="EMBL" id="NOIH01000005">
    <property type="protein sequence ID" value="OYD54820.1"/>
    <property type="molecule type" value="Genomic_DNA"/>
</dbReference>
<keyword evidence="2" id="KW-1185">Reference proteome</keyword>
<dbReference type="AlphaFoldDB" id="A0A235F0P9"/>
<dbReference type="Pfam" id="PF11731">
    <property type="entry name" value="Cdd1"/>
    <property type="match status" value="1"/>
</dbReference>
<dbReference type="OrthoDB" id="7173324at2"/>
<dbReference type="RefSeq" id="WP_094267481.1">
    <property type="nucleotide sequence ID" value="NZ_NOIH01000005.1"/>
</dbReference>
<accession>A0A235F0P9</accession>
<proteinExistence type="predicted"/>
<dbReference type="Gene3D" id="1.10.150.20">
    <property type="entry name" value="5' to 3' exonuclease, C-terminal subdomain"/>
    <property type="match status" value="1"/>
</dbReference>
<protein>
    <submittedName>
        <fullName evidence="1">Mitomycin resistance protein</fullName>
    </submittedName>
</protein>
<dbReference type="InterPro" id="IPR021725">
    <property type="entry name" value="Cdd1"/>
</dbReference>
<reference evidence="1 2" key="1">
    <citation type="submission" date="2017-07" db="EMBL/GenBank/DDBJ databases">
        <title>Thauera sp. KNDSS-Mac4 genome sequence and assembly.</title>
        <authorList>
            <person name="Mayilraj S."/>
        </authorList>
    </citation>
    <scope>NUCLEOTIDE SEQUENCE [LARGE SCALE GENOMIC DNA]</scope>
    <source>
        <strain evidence="1 2">KNDSS-Mac4</strain>
    </source>
</reference>
<sequence>MNPTKVVRERIKTLTDLPNIGKAGAADLNLLGIEKPSDLVGRDPYEMYAELCIIRGCRQDPCVIDVFMSVTRFVGGDDPKPWWTYSAERKKAMQGRREA</sequence>
<evidence type="ECO:0000313" key="2">
    <source>
        <dbReference type="Proteomes" id="UP000215181"/>
    </source>
</evidence>
<dbReference type="Proteomes" id="UP000215181">
    <property type="component" value="Unassembled WGS sequence"/>
</dbReference>
<evidence type="ECO:0000313" key="1">
    <source>
        <dbReference type="EMBL" id="OYD54820.1"/>
    </source>
</evidence>
<gene>
    <name evidence="1" type="ORF">CGK74_05380</name>
</gene>
<name>A0A235F0P9_9RHOO</name>